<evidence type="ECO:0000313" key="2">
    <source>
        <dbReference type="Proteomes" id="UP001056120"/>
    </source>
</evidence>
<dbReference type="EMBL" id="CM042031">
    <property type="protein sequence ID" value="KAI3784829.1"/>
    <property type="molecule type" value="Genomic_DNA"/>
</dbReference>
<reference evidence="1 2" key="2">
    <citation type="journal article" date="2022" name="Mol. Ecol. Resour.">
        <title>The genomes of chicory, endive, great burdock and yacon provide insights into Asteraceae paleo-polyploidization history and plant inulin production.</title>
        <authorList>
            <person name="Fan W."/>
            <person name="Wang S."/>
            <person name="Wang H."/>
            <person name="Wang A."/>
            <person name="Jiang F."/>
            <person name="Liu H."/>
            <person name="Zhao H."/>
            <person name="Xu D."/>
            <person name="Zhang Y."/>
        </authorList>
    </citation>
    <scope>NUCLEOTIDE SEQUENCE [LARGE SCALE GENOMIC DNA]</scope>
    <source>
        <strain evidence="2">cv. Yunnan</strain>
        <tissue evidence="1">Leaves</tissue>
    </source>
</reference>
<gene>
    <name evidence="1" type="ORF">L1987_43935</name>
</gene>
<keyword evidence="2" id="KW-1185">Reference proteome</keyword>
<dbReference type="Proteomes" id="UP001056120">
    <property type="component" value="Linkage Group LG14"/>
</dbReference>
<organism evidence="1 2">
    <name type="scientific">Smallanthus sonchifolius</name>
    <dbReference type="NCBI Taxonomy" id="185202"/>
    <lineage>
        <taxon>Eukaryota</taxon>
        <taxon>Viridiplantae</taxon>
        <taxon>Streptophyta</taxon>
        <taxon>Embryophyta</taxon>
        <taxon>Tracheophyta</taxon>
        <taxon>Spermatophyta</taxon>
        <taxon>Magnoliopsida</taxon>
        <taxon>eudicotyledons</taxon>
        <taxon>Gunneridae</taxon>
        <taxon>Pentapetalae</taxon>
        <taxon>asterids</taxon>
        <taxon>campanulids</taxon>
        <taxon>Asterales</taxon>
        <taxon>Asteraceae</taxon>
        <taxon>Asteroideae</taxon>
        <taxon>Heliantheae alliance</taxon>
        <taxon>Millerieae</taxon>
        <taxon>Smallanthus</taxon>
    </lineage>
</organism>
<proteinExistence type="predicted"/>
<comment type="caution">
    <text evidence="1">The sequence shown here is derived from an EMBL/GenBank/DDBJ whole genome shotgun (WGS) entry which is preliminary data.</text>
</comment>
<evidence type="ECO:0000313" key="1">
    <source>
        <dbReference type="EMBL" id="KAI3784829.1"/>
    </source>
</evidence>
<protein>
    <submittedName>
        <fullName evidence="1">Uncharacterized protein</fullName>
    </submittedName>
</protein>
<sequence length="110" mass="12927">MRFRAQKMSLKIFSNFPTPKANKCGSPEKVNHTVKNACFVSDRLTERKDGETPDNGKKRVRKRRRKGKKPLVQDAERELFALFVQAWRKFDEERNLGWGKEDCKHPTRPP</sequence>
<accession>A0ACB9GMW5</accession>
<name>A0ACB9GMW5_9ASTR</name>
<reference evidence="2" key="1">
    <citation type="journal article" date="2022" name="Mol. Ecol. Resour.">
        <title>The genomes of chicory, endive, great burdock and yacon provide insights into Asteraceae palaeo-polyploidization history and plant inulin production.</title>
        <authorList>
            <person name="Fan W."/>
            <person name="Wang S."/>
            <person name="Wang H."/>
            <person name="Wang A."/>
            <person name="Jiang F."/>
            <person name="Liu H."/>
            <person name="Zhao H."/>
            <person name="Xu D."/>
            <person name="Zhang Y."/>
        </authorList>
    </citation>
    <scope>NUCLEOTIDE SEQUENCE [LARGE SCALE GENOMIC DNA]</scope>
    <source>
        <strain evidence="2">cv. Yunnan</strain>
    </source>
</reference>